<evidence type="ECO:0000313" key="10">
    <source>
        <dbReference type="EMBL" id="QDA56740.1"/>
    </source>
</evidence>
<dbReference type="Proteomes" id="UP000308149">
    <property type="component" value="Chromosome"/>
</dbReference>
<evidence type="ECO:0000256" key="2">
    <source>
        <dbReference type="ARBA" id="ARBA00022630"/>
    </source>
</evidence>
<dbReference type="InterPro" id="IPR026021">
    <property type="entry name" value="YdjA-like"/>
</dbReference>
<accession>A0A5B7ZNR9</accession>
<dbReference type="PANTHER" id="PTHR43821">
    <property type="entry name" value="NAD(P)H NITROREDUCTASE YDJA-RELATED"/>
    <property type="match status" value="1"/>
</dbReference>
<dbReference type="InterPro" id="IPR029479">
    <property type="entry name" value="Nitroreductase"/>
</dbReference>
<reference evidence="10 11" key="1">
    <citation type="submission" date="2019-06" db="EMBL/GenBank/DDBJ databases">
        <title>Thermomonas aquatica sp. nov., isolated from an industrial wastewater treatment plant.</title>
        <authorList>
            <person name="Jeon J.H."/>
            <person name="Park D.-S."/>
        </authorList>
    </citation>
    <scope>NUCLEOTIDE SEQUENCE [LARGE SCALE GENOMIC DNA]</scope>
    <source>
        <strain evidence="10 11">SY21</strain>
    </source>
</reference>
<evidence type="ECO:0000256" key="1">
    <source>
        <dbReference type="ARBA" id="ARBA00007118"/>
    </source>
</evidence>
<sequence length="192" mass="20870">MPMLTLAALDSRRSVPTRQLATPGPDPDQLLRILRSASRVPDHGKRVPFRFLRVAGVDRAHLADAASARLREREPEASEAALDKLRTRFLMPPLTLCVVARLGPDEKIPASERLATASCVCLLLLQAAQAEGYGAQWLTGWIAYDRAFLEGTLGLAEDEQLVGTIAIGTPLVEAPERERPDPATLLSDWTGA</sequence>
<keyword evidence="2 7" id="KW-0285">Flavoprotein</keyword>
<dbReference type="EC" id="1.-.-.-" evidence="7"/>
<dbReference type="GO" id="GO:0016491">
    <property type="term" value="F:oxidoreductase activity"/>
    <property type="evidence" value="ECO:0007669"/>
    <property type="project" value="UniProtKB-UniRule"/>
</dbReference>
<keyword evidence="11" id="KW-1185">Reference proteome</keyword>
<dbReference type="Gene3D" id="3.40.109.10">
    <property type="entry name" value="NADH Oxidase"/>
    <property type="match status" value="1"/>
</dbReference>
<keyword evidence="6 7" id="KW-0520">NAD</keyword>
<dbReference type="PANTHER" id="PTHR43821:SF1">
    <property type="entry name" value="NAD(P)H NITROREDUCTASE YDJA-RELATED"/>
    <property type="match status" value="1"/>
</dbReference>
<evidence type="ECO:0000256" key="5">
    <source>
        <dbReference type="ARBA" id="ARBA00023002"/>
    </source>
</evidence>
<keyword evidence="5 7" id="KW-0560">Oxidoreductase</keyword>
<evidence type="ECO:0000256" key="4">
    <source>
        <dbReference type="ARBA" id="ARBA00022857"/>
    </source>
</evidence>
<comment type="similarity">
    <text evidence="1 7">Belongs to the nitroreductase family.</text>
</comment>
<name>A0A5B7ZNR9_9GAMM</name>
<dbReference type="KEGG" id="thes:FHQ07_05115"/>
<comment type="cofactor">
    <cofactor evidence="8">
        <name>FMN</name>
        <dbReference type="ChEBI" id="CHEBI:58210"/>
    </cofactor>
    <text evidence="8">Binds 1 FMN per subunit.</text>
</comment>
<dbReference type="CDD" id="cd02135">
    <property type="entry name" value="YdjA-like"/>
    <property type="match status" value="1"/>
</dbReference>
<dbReference type="InterPro" id="IPR052530">
    <property type="entry name" value="NAD(P)H_nitroreductase"/>
</dbReference>
<feature type="domain" description="Nitroreductase" evidence="9">
    <location>
        <begin position="10"/>
        <end position="168"/>
    </location>
</feature>
<keyword evidence="3 7" id="KW-0288">FMN</keyword>
<feature type="binding site" evidence="8">
    <location>
        <position position="43"/>
    </location>
    <ligand>
        <name>FMN</name>
        <dbReference type="ChEBI" id="CHEBI:58210"/>
        <note>ligand shared between dimeric partners</note>
    </ligand>
</feature>
<protein>
    <recommendedName>
        <fullName evidence="7">Putative NAD(P)H nitroreductase</fullName>
        <ecNumber evidence="7">1.-.-.-</ecNumber>
    </recommendedName>
</protein>
<feature type="binding site" description="in other chain" evidence="8">
    <location>
        <begin position="137"/>
        <end position="139"/>
    </location>
    <ligand>
        <name>FMN</name>
        <dbReference type="ChEBI" id="CHEBI:58210"/>
        <note>ligand shared between dimeric partners</note>
    </ligand>
</feature>
<feature type="binding site" description="in other chain" evidence="8">
    <location>
        <begin position="12"/>
        <end position="14"/>
    </location>
    <ligand>
        <name>FMN</name>
        <dbReference type="ChEBI" id="CHEBI:58210"/>
        <note>ligand shared between dimeric partners</note>
    </ligand>
</feature>
<evidence type="ECO:0000313" key="11">
    <source>
        <dbReference type="Proteomes" id="UP000308149"/>
    </source>
</evidence>
<dbReference type="Pfam" id="PF00881">
    <property type="entry name" value="Nitroreductase"/>
    <property type="match status" value="1"/>
</dbReference>
<feature type="binding site" evidence="8">
    <location>
        <position position="39"/>
    </location>
    <ligand>
        <name>FMN</name>
        <dbReference type="ChEBI" id="CHEBI:58210"/>
        <note>ligand shared between dimeric partners</note>
    </ligand>
</feature>
<dbReference type="InterPro" id="IPR000415">
    <property type="entry name" value="Nitroreductase-like"/>
</dbReference>
<proteinExistence type="inferred from homology"/>
<evidence type="ECO:0000256" key="3">
    <source>
        <dbReference type="ARBA" id="ARBA00022643"/>
    </source>
</evidence>
<dbReference type="SUPFAM" id="SSF55469">
    <property type="entry name" value="FMN-dependent nitroreductase-like"/>
    <property type="match status" value="1"/>
</dbReference>
<dbReference type="PIRSF" id="PIRSF000232">
    <property type="entry name" value="YdjA"/>
    <property type="match status" value="1"/>
</dbReference>
<evidence type="ECO:0000256" key="8">
    <source>
        <dbReference type="PIRSR" id="PIRSR000232-1"/>
    </source>
</evidence>
<dbReference type="AlphaFoldDB" id="A0A5B7ZNR9"/>
<gene>
    <name evidence="10" type="ORF">FHQ07_05115</name>
</gene>
<dbReference type="OrthoDB" id="9804207at2"/>
<organism evidence="10 11">
    <name type="scientific">Thermomonas aquatica</name>
    <dbReference type="NCBI Taxonomy" id="2202149"/>
    <lineage>
        <taxon>Bacteria</taxon>
        <taxon>Pseudomonadati</taxon>
        <taxon>Pseudomonadota</taxon>
        <taxon>Gammaproteobacteria</taxon>
        <taxon>Lysobacterales</taxon>
        <taxon>Lysobacteraceae</taxon>
        <taxon>Thermomonas</taxon>
    </lineage>
</organism>
<keyword evidence="4 7" id="KW-0521">NADP</keyword>
<dbReference type="EMBL" id="CP040871">
    <property type="protein sequence ID" value="QDA56740.1"/>
    <property type="molecule type" value="Genomic_DNA"/>
</dbReference>
<dbReference type="RefSeq" id="WP_139715792.1">
    <property type="nucleotide sequence ID" value="NZ_CP040871.1"/>
</dbReference>
<evidence type="ECO:0000259" key="9">
    <source>
        <dbReference type="Pfam" id="PF00881"/>
    </source>
</evidence>
<evidence type="ECO:0000256" key="6">
    <source>
        <dbReference type="ARBA" id="ARBA00023027"/>
    </source>
</evidence>
<evidence type="ECO:0000256" key="7">
    <source>
        <dbReference type="PIRNR" id="PIRNR000232"/>
    </source>
</evidence>